<dbReference type="GO" id="GO:0004034">
    <property type="term" value="F:aldose 1-epimerase activity"/>
    <property type="evidence" value="ECO:0007669"/>
    <property type="project" value="UniProtKB-EC"/>
</dbReference>
<comment type="catalytic activity">
    <reaction evidence="1 9">
        <text>alpha-D-glucose = beta-D-glucose</text>
        <dbReference type="Rhea" id="RHEA:10264"/>
        <dbReference type="ChEBI" id="CHEBI:15903"/>
        <dbReference type="ChEBI" id="CHEBI:17925"/>
        <dbReference type="EC" id="5.1.3.3"/>
    </reaction>
</comment>
<comment type="catalytic activity">
    <reaction evidence="2">
        <text>alpha-D-galactose = beta-D-galactose</text>
        <dbReference type="Rhea" id="RHEA:28675"/>
        <dbReference type="ChEBI" id="CHEBI:27667"/>
        <dbReference type="ChEBI" id="CHEBI:28061"/>
        <dbReference type="EC" id="5.1.3.3"/>
    </reaction>
    <physiologicalReaction direction="right-to-left" evidence="2">
        <dbReference type="Rhea" id="RHEA:28677"/>
    </physiologicalReaction>
</comment>
<dbReference type="GO" id="GO:0033499">
    <property type="term" value="P:galactose catabolic process via UDP-galactose, Leloir pathway"/>
    <property type="evidence" value="ECO:0007669"/>
    <property type="project" value="TreeGrafter"/>
</dbReference>
<dbReference type="InterPro" id="IPR015443">
    <property type="entry name" value="Aldose_1-epimerase"/>
</dbReference>
<keyword evidence="14" id="KW-1185">Reference proteome</keyword>
<evidence type="ECO:0000256" key="2">
    <source>
        <dbReference type="ARBA" id="ARBA00001712"/>
    </source>
</evidence>
<dbReference type="Proteomes" id="UP001431783">
    <property type="component" value="Unassembled WGS sequence"/>
</dbReference>
<proteinExistence type="inferred from homology"/>
<dbReference type="EC" id="5.1.3.3" evidence="9"/>
<dbReference type="Pfam" id="PF01263">
    <property type="entry name" value="Aldose_epim"/>
    <property type="match status" value="1"/>
</dbReference>
<name>A0AAW1TQ28_9CUCU</name>
<evidence type="ECO:0000256" key="8">
    <source>
        <dbReference type="ARBA" id="ARBA00045743"/>
    </source>
</evidence>
<evidence type="ECO:0000313" key="14">
    <source>
        <dbReference type="Proteomes" id="UP001431783"/>
    </source>
</evidence>
<dbReference type="PANTHER" id="PTHR10091">
    <property type="entry name" value="ALDOSE-1-EPIMERASE"/>
    <property type="match status" value="1"/>
</dbReference>
<evidence type="ECO:0000256" key="10">
    <source>
        <dbReference type="PIRSR" id="PIRSR005096-1"/>
    </source>
</evidence>
<evidence type="ECO:0000256" key="6">
    <source>
        <dbReference type="ARBA" id="ARBA00023235"/>
    </source>
</evidence>
<evidence type="ECO:0000256" key="9">
    <source>
        <dbReference type="PIRNR" id="PIRNR005096"/>
    </source>
</evidence>
<organism evidence="13 14">
    <name type="scientific">Henosepilachna vigintioctopunctata</name>
    <dbReference type="NCBI Taxonomy" id="420089"/>
    <lineage>
        <taxon>Eukaryota</taxon>
        <taxon>Metazoa</taxon>
        <taxon>Ecdysozoa</taxon>
        <taxon>Arthropoda</taxon>
        <taxon>Hexapoda</taxon>
        <taxon>Insecta</taxon>
        <taxon>Pterygota</taxon>
        <taxon>Neoptera</taxon>
        <taxon>Endopterygota</taxon>
        <taxon>Coleoptera</taxon>
        <taxon>Polyphaga</taxon>
        <taxon>Cucujiformia</taxon>
        <taxon>Coccinelloidea</taxon>
        <taxon>Coccinellidae</taxon>
        <taxon>Epilachninae</taxon>
        <taxon>Epilachnini</taxon>
        <taxon>Henosepilachna</taxon>
    </lineage>
</organism>
<evidence type="ECO:0000256" key="5">
    <source>
        <dbReference type="ARBA" id="ARBA00006206"/>
    </source>
</evidence>
<evidence type="ECO:0000256" key="1">
    <source>
        <dbReference type="ARBA" id="ARBA00001614"/>
    </source>
</evidence>
<evidence type="ECO:0000256" key="3">
    <source>
        <dbReference type="ARBA" id="ARBA00004947"/>
    </source>
</evidence>
<protein>
    <recommendedName>
        <fullName evidence="9">Aldose 1-epimerase</fullName>
        <ecNumber evidence="9">5.1.3.3</ecNumber>
    </recommendedName>
</protein>
<reference evidence="13 14" key="1">
    <citation type="submission" date="2023-03" db="EMBL/GenBank/DDBJ databases">
        <title>Genome insight into feeding habits of ladybird beetles.</title>
        <authorList>
            <person name="Li H.-S."/>
            <person name="Huang Y.-H."/>
            <person name="Pang H."/>
        </authorList>
    </citation>
    <scope>NUCLEOTIDE SEQUENCE [LARGE SCALE GENOMIC DNA]</scope>
    <source>
        <strain evidence="13">SYSU_2023b</strain>
        <tissue evidence="13">Whole body</tissue>
    </source>
</reference>
<evidence type="ECO:0000313" key="13">
    <source>
        <dbReference type="EMBL" id="KAK9870246.1"/>
    </source>
</evidence>
<evidence type="ECO:0000256" key="11">
    <source>
        <dbReference type="PIRSR" id="PIRSR005096-2"/>
    </source>
</evidence>
<dbReference type="SUPFAM" id="SSF74650">
    <property type="entry name" value="Galactose mutarotase-like"/>
    <property type="match status" value="1"/>
</dbReference>
<dbReference type="Gene3D" id="2.70.98.10">
    <property type="match status" value="1"/>
</dbReference>
<dbReference type="AlphaFoldDB" id="A0AAW1TQ28"/>
<comment type="function">
    <text evidence="8">Mutarotase that catalyzes the interconversion of beta-D-galactose and alpha-D-galactose during galactose metabolism. Beta-D-galactose is metabolized in the liver into glucose 1-phosphate, the primary metabolic fuel, by the action of four enzymes that constitute the Leloir pathway: GALM, GALK1 (galactokinase), GALT (galactose-1-phosphate uridylyltransferase) and GALE (UDP-galactose-4'-epimerase). Involved in the maintenance of the equilibrium between the beta- and alpha-anomers of galactose, therefore ensuring a sufficient supply of the alpha-anomer for GALK1. Also active on D-glucose although shows a preference for galactose over glucose.</text>
</comment>
<comment type="pathway">
    <text evidence="4 9">Carbohydrate metabolism; hexose metabolism.</text>
</comment>
<dbReference type="NCBIfam" id="NF008277">
    <property type="entry name" value="PRK11055.1"/>
    <property type="match status" value="1"/>
</dbReference>
<feature type="binding site" evidence="11">
    <location>
        <position position="275"/>
    </location>
    <ligand>
        <name>beta-D-galactose</name>
        <dbReference type="ChEBI" id="CHEBI:27667"/>
    </ligand>
</feature>
<dbReference type="PIRSF" id="PIRSF005096">
    <property type="entry name" value="GALM"/>
    <property type="match status" value="1"/>
</dbReference>
<dbReference type="EMBL" id="JARQZJ010000002">
    <property type="protein sequence ID" value="KAK9870246.1"/>
    <property type="molecule type" value="Genomic_DNA"/>
</dbReference>
<dbReference type="PANTHER" id="PTHR10091:SF0">
    <property type="entry name" value="GALACTOSE MUTAROTASE"/>
    <property type="match status" value="1"/>
</dbReference>
<feature type="binding site" evidence="12">
    <location>
        <begin position="204"/>
        <end position="206"/>
    </location>
    <ligand>
        <name>beta-D-galactose</name>
        <dbReference type="ChEBI" id="CHEBI:27667"/>
    </ligand>
</feature>
<comment type="similarity">
    <text evidence="5 9">Belongs to the aldose epimerase family.</text>
</comment>
<comment type="pathway">
    <text evidence="3">Carbohydrate metabolism; galactose metabolism.</text>
</comment>
<keyword evidence="7 9" id="KW-0119">Carbohydrate metabolism</keyword>
<dbReference type="CDD" id="cd09019">
    <property type="entry name" value="galactose_mutarotase_like"/>
    <property type="match status" value="1"/>
</dbReference>
<dbReference type="InterPro" id="IPR018052">
    <property type="entry name" value="Ald1_epimerase_CS"/>
</dbReference>
<accession>A0AAW1TQ28</accession>
<comment type="caution">
    <text evidence="13">The sequence shown here is derived from an EMBL/GenBank/DDBJ whole genome shotgun (WGS) entry which is preliminary data.</text>
</comment>
<dbReference type="InterPro" id="IPR014718">
    <property type="entry name" value="GH-type_carb-bd"/>
</dbReference>
<dbReference type="InterPro" id="IPR047215">
    <property type="entry name" value="Galactose_mutarotase-like"/>
</dbReference>
<evidence type="ECO:0000256" key="4">
    <source>
        <dbReference type="ARBA" id="ARBA00005028"/>
    </source>
</evidence>
<dbReference type="GO" id="GO:0006006">
    <property type="term" value="P:glucose metabolic process"/>
    <property type="evidence" value="ECO:0007669"/>
    <property type="project" value="TreeGrafter"/>
</dbReference>
<evidence type="ECO:0000256" key="7">
    <source>
        <dbReference type="ARBA" id="ARBA00023277"/>
    </source>
</evidence>
<dbReference type="InterPro" id="IPR011013">
    <property type="entry name" value="Gal_mutarotase_sf_dom"/>
</dbReference>
<dbReference type="PROSITE" id="PS00545">
    <property type="entry name" value="ALDOSE_1_EPIMERASE"/>
    <property type="match status" value="1"/>
</dbReference>
<feature type="active site" description="Proton acceptor" evidence="10">
    <location>
        <position position="349"/>
    </location>
</feature>
<keyword evidence="6 9" id="KW-0413">Isomerase</keyword>
<gene>
    <name evidence="13" type="ORF">WA026_006333</name>
</gene>
<sequence length="386" mass="43392">MTREARFSSPIPALKTCCDEGVTLTVERFGHFREDSTSKIAKPVKLFKWVNKNGMTVEAINYGATITSIVVPNRNGEFEDVVLGCDSMDDYLGPLNPYFGATIGRACNRIARGIMTIDGQTFELSKNAHPLTLHGGFKGFDKVLWSACRTDKKITLSYCSKDGEEGFPGDLVVNIVFYLTDNNEFVIEYRAFTTKPTYVNLTNHTYFNLAGHRTGAPELYKHKICINGEYITALDKQMVPTGKLLPVGGTTYDLRISKLLKYVIGNSSELIHGFDHNYCVTQSDYQRNNFIARVFHPPSGRVLEIYSNQPGVQFYTANCFPEKSEDHTESGIPGKDECKYFKHAGFALETQNFPDAINHPEFPPSVLYPGKIYVHTLRYIFSVCKT</sequence>
<feature type="binding site" evidence="12">
    <location>
        <begin position="108"/>
        <end position="109"/>
    </location>
    <ligand>
        <name>beta-D-galactose</name>
        <dbReference type="ChEBI" id="CHEBI:27667"/>
    </ligand>
</feature>
<dbReference type="InterPro" id="IPR008183">
    <property type="entry name" value="Aldose_1/G6P_1-epimerase"/>
</dbReference>
<feature type="active site" description="Proton donor" evidence="10">
    <location>
        <position position="204"/>
    </location>
</feature>
<dbReference type="GO" id="GO:0030246">
    <property type="term" value="F:carbohydrate binding"/>
    <property type="evidence" value="ECO:0007669"/>
    <property type="project" value="InterPro"/>
</dbReference>
<evidence type="ECO:0000256" key="12">
    <source>
        <dbReference type="PIRSR" id="PIRSR005096-3"/>
    </source>
</evidence>